<keyword evidence="2" id="KW-1185">Reference proteome</keyword>
<protein>
    <submittedName>
        <fullName evidence="1">Uncharacterized protein</fullName>
    </submittedName>
</protein>
<sequence>MQNNTVSMLQNPSALNRMAETWSLYSRPKGRISHTQALQEASRKGAGAHRSGVALLADELTAVQDERLVADLLLKAGGCPKIAEVRRKRHVEVAALPWSLRPFFASVKGQWWPFQWVR</sequence>
<accession>A0A916X6L3</accession>
<dbReference type="EMBL" id="BMHK01000025">
    <property type="protein sequence ID" value="GGC09991.1"/>
    <property type="molecule type" value="Genomic_DNA"/>
</dbReference>
<evidence type="ECO:0000313" key="1">
    <source>
        <dbReference type="EMBL" id="GGC09991.1"/>
    </source>
</evidence>
<dbReference type="AlphaFoldDB" id="A0A916X6L3"/>
<dbReference type="Proteomes" id="UP000608154">
    <property type="component" value="Unassembled WGS sequence"/>
</dbReference>
<name>A0A916X6L3_9SPHN</name>
<reference evidence="1" key="1">
    <citation type="journal article" date="2014" name="Int. J. Syst. Evol. Microbiol.">
        <title>Complete genome sequence of Corynebacterium casei LMG S-19264T (=DSM 44701T), isolated from a smear-ripened cheese.</title>
        <authorList>
            <consortium name="US DOE Joint Genome Institute (JGI-PGF)"/>
            <person name="Walter F."/>
            <person name="Albersmeier A."/>
            <person name="Kalinowski J."/>
            <person name="Ruckert C."/>
        </authorList>
    </citation>
    <scope>NUCLEOTIDE SEQUENCE</scope>
    <source>
        <strain evidence="1">CGMCC 1.15095</strain>
    </source>
</reference>
<evidence type="ECO:0000313" key="2">
    <source>
        <dbReference type="Proteomes" id="UP000608154"/>
    </source>
</evidence>
<reference evidence="1" key="2">
    <citation type="submission" date="2020-09" db="EMBL/GenBank/DDBJ databases">
        <authorList>
            <person name="Sun Q."/>
            <person name="Zhou Y."/>
        </authorList>
    </citation>
    <scope>NUCLEOTIDE SEQUENCE</scope>
    <source>
        <strain evidence="1">CGMCC 1.15095</strain>
    </source>
</reference>
<proteinExistence type="predicted"/>
<gene>
    <name evidence="1" type="ORF">GCM10011494_30860</name>
</gene>
<organism evidence="1 2">
    <name type="scientific">Novosphingobium endophyticum</name>
    <dbReference type="NCBI Taxonomy" id="1955250"/>
    <lineage>
        <taxon>Bacteria</taxon>
        <taxon>Pseudomonadati</taxon>
        <taxon>Pseudomonadota</taxon>
        <taxon>Alphaproteobacteria</taxon>
        <taxon>Sphingomonadales</taxon>
        <taxon>Sphingomonadaceae</taxon>
        <taxon>Novosphingobium</taxon>
    </lineage>
</organism>
<dbReference type="RefSeq" id="WP_188772456.1">
    <property type="nucleotide sequence ID" value="NZ_BMHK01000025.1"/>
</dbReference>
<comment type="caution">
    <text evidence="1">The sequence shown here is derived from an EMBL/GenBank/DDBJ whole genome shotgun (WGS) entry which is preliminary data.</text>
</comment>